<keyword evidence="1" id="KW-0472">Membrane</keyword>
<dbReference type="PROSITE" id="PS51257">
    <property type="entry name" value="PROKAR_LIPOPROTEIN"/>
    <property type="match status" value="1"/>
</dbReference>
<evidence type="ECO:0000256" key="1">
    <source>
        <dbReference type="SAM" id="Phobius"/>
    </source>
</evidence>
<protein>
    <submittedName>
        <fullName evidence="3">ASAH1 isoform 25</fullName>
    </submittedName>
</protein>
<feature type="transmembrane region" description="Helical" evidence="1">
    <location>
        <begin position="37"/>
        <end position="53"/>
    </location>
</feature>
<gene>
    <name evidence="3" type="ORF">CK820_G0038638</name>
</gene>
<keyword evidence="1" id="KW-0812">Transmembrane</keyword>
<proteinExistence type="predicted"/>
<evidence type="ECO:0000256" key="2">
    <source>
        <dbReference type="SAM" id="SignalP"/>
    </source>
</evidence>
<organism evidence="3 4">
    <name type="scientific">Pan troglodytes</name>
    <name type="common">Chimpanzee</name>
    <dbReference type="NCBI Taxonomy" id="9598"/>
    <lineage>
        <taxon>Eukaryota</taxon>
        <taxon>Metazoa</taxon>
        <taxon>Chordata</taxon>
        <taxon>Craniata</taxon>
        <taxon>Vertebrata</taxon>
        <taxon>Euteleostomi</taxon>
        <taxon>Mammalia</taxon>
        <taxon>Eutheria</taxon>
        <taxon>Euarchontoglires</taxon>
        <taxon>Primates</taxon>
        <taxon>Haplorrhini</taxon>
        <taxon>Catarrhini</taxon>
        <taxon>Hominidae</taxon>
        <taxon>Pan</taxon>
    </lineage>
</organism>
<evidence type="ECO:0000313" key="4">
    <source>
        <dbReference type="Proteomes" id="UP000236370"/>
    </source>
</evidence>
<dbReference type="AlphaFoldDB" id="A0A2J8KIC7"/>
<dbReference type="EMBL" id="NBAG03000366">
    <property type="protein sequence ID" value="PNI34775.1"/>
    <property type="molecule type" value="Genomic_DNA"/>
</dbReference>
<name>A0A2J8KIC7_PANTR</name>
<dbReference type="Proteomes" id="UP000236370">
    <property type="component" value="Unassembled WGS sequence"/>
</dbReference>
<feature type="chain" id="PRO_5014471448" evidence="2">
    <location>
        <begin position="22"/>
        <end position="56"/>
    </location>
</feature>
<feature type="signal peptide" evidence="2">
    <location>
        <begin position="1"/>
        <end position="21"/>
    </location>
</feature>
<accession>A0A2J8KIC7</accession>
<keyword evidence="2" id="KW-0732">Signal</keyword>
<comment type="caution">
    <text evidence="3">The sequence shown here is derived from an EMBL/GenBank/DDBJ whole genome shotgun (WGS) entry which is preliminary data.</text>
</comment>
<reference evidence="3 4" key="1">
    <citation type="submission" date="2017-12" db="EMBL/GenBank/DDBJ databases">
        <title>High-resolution comparative analysis of great ape genomes.</title>
        <authorList>
            <person name="Pollen A."/>
            <person name="Hastie A."/>
            <person name="Hormozdiari F."/>
            <person name="Dougherty M."/>
            <person name="Liu R."/>
            <person name="Chaisson M."/>
            <person name="Hoppe E."/>
            <person name="Hill C."/>
            <person name="Pang A."/>
            <person name="Hillier L."/>
            <person name="Baker C."/>
            <person name="Armstrong J."/>
            <person name="Shendure J."/>
            <person name="Paten B."/>
            <person name="Wilson R."/>
            <person name="Chao H."/>
            <person name="Schneider V."/>
            <person name="Ventura M."/>
            <person name="Kronenberg Z."/>
            <person name="Murali S."/>
            <person name="Gordon D."/>
            <person name="Cantsilieris S."/>
            <person name="Munson K."/>
            <person name="Nelson B."/>
            <person name="Raja A."/>
            <person name="Underwood J."/>
            <person name="Diekhans M."/>
            <person name="Fiddes I."/>
            <person name="Haussler D."/>
            <person name="Eichler E."/>
        </authorList>
    </citation>
    <scope>NUCLEOTIDE SEQUENCE [LARGE SCALE GENOMIC DNA]</scope>
    <source>
        <strain evidence="3">Yerkes chimp pedigree #C0471</strain>
    </source>
</reference>
<sequence length="56" mass="5996">MPGRSRVALVLLAAAVSCAVAQHAPPWTEDCRKSTYPPSGPTLAYLATFLALLKRK</sequence>
<evidence type="ECO:0000313" key="3">
    <source>
        <dbReference type="EMBL" id="PNI34775.1"/>
    </source>
</evidence>
<keyword evidence="1" id="KW-1133">Transmembrane helix</keyword>